<organism evidence="2 3">
    <name type="scientific">Curtobacterium flaccumfaciens pv. flaccumfaciens</name>
    <dbReference type="NCBI Taxonomy" id="138532"/>
    <lineage>
        <taxon>Bacteria</taxon>
        <taxon>Bacillati</taxon>
        <taxon>Actinomycetota</taxon>
        <taxon>Actinomycetes</taxon>
        <taxon>Micrococcales</taxon>
        <taxon>Microbacteriaceae</taxon>
        <taxon>Curtobacterium</taxon>
    </lineage>
</organism>
<feature type="region of interest" description="Disordered" evidence="1">
    <location>
        <begin position="360"/>
        <end position="379"/>
    </location>
</feature>
<evidence type="ECO:0000256" key="1">
    <source>
        <dbReference type="SAM" id="MobiDB-lite"/>
    </source>
</evidence>
<dbReference type="AlphaFoldDB" id="A0A6G7GAR0"/>
<name>A0A6G7GAR0_9MICO</name>
<evidence type="ECO:0000313" key="3">
    <source>
        <dbReference type="Proteomes" id="UP000709437"/>
    </source>
</evidence>
<reference evidence="2" key="1">
    <citation type="submission" date="2021-05" db="EMBL/GenBank/DDBJ databases">
        <title>Whole genome sequence of Curtobacterium flaccumfaciens pv. flaccumfaciens strain CFBP 3417.</title>
        <authorList>
            <person name="Osdaghi E."/>
            <person name="Taghouti G."/>
            <person name="Portier P."/>
            <person name="Fazliarab A."/>
            <person name="Taghavi S.M."/>
            <person name="Briand M."/>
            <person name="Le-Saux M."/>
            <person name="Jacques M.-A."/>
        </authorList>
    </citation>
    <scope>NUCLEOTIDE SEQUENCE</scope>
    <source>
        <strain evidence="2">CFBP 3417</strain>
    </source>
</reference>
<accession>A0A6G7GAR0</accession>
<comment type="caution">
    <text evidence="2">The sequence shown here is derived from an EMBL/GenBank/DDBJ whole genome shotgun (WGS) entry which is preliminary data.</text>
</comment>
<gene>
    <name evidence="2" type="ORF">KK103_15710</name>
</gene>
<feature type="region of interest" description="Disordered" evidence="1">
    <location>
        <begin position="424"/>
        <end position="449"/>
    </location>
</feature>
<feature type="compositionally biased region" description="Low complexity" evidence="1">
    <location>
        <begin position="361"/>
        <end position="375"/>
    </location>
</feature>
<dbReference type="EMBL" id="JAHEWX010000025">
    <property type="protein sequence ID" value="MBT1543209.1"/>
    <property type="molecule type" value="Genomic_DNA"/>
</dbReference>
<feature type="region of interest" description="Disordered" evidence="1">
    <location>
        <begin position="169"/>
        <end position="233"/>
    </location>
</feature>
<proteinExistence type="predicted"/>
<dbReference type="RefSeq" id="WP_128781743.1">
    <property type="nucleotide sequence ID" value="NZ_CP041260.1"/>
</dbReference>
<dbReference type="Proteomes" id="UP000709437">
    <property type="component" value="Unassembled WGS sequence"/>
</dbReference>
<evidence type="ECO:0000313" key="2">
    <source>
        <dbReference type="EMBL" id="MBT1543209.1"/>
    </source>
</evidence>
<sequence>MGRRSSTLPAPEGAYAALPAWSSRRQYLAAAAAAVDSERGRALRKAWVRKWVADEPFWAIVHALASFGDNATGRGVTASRQTIAMKAGLLDDVDVSTDAGRRRVQAAMKRVQQVTAILAELGLYAIVRVGRPLSTREQAMFRARGLYQKAVGNEAALIVPGHLAAAAATRRPGRGGGTFHLHPETSTRSSFPVTEIPNKPRSRRTAAARPGQQGSPTRPKSTRAPMRPLSERPPAFRRLVAALDAATVRPDGSVVGRFTQGRSVLGLVRILDDFGIDASYTVDELLERVLRWEPHYRFRDGLGWLRARLARAFRRPTSNGSVPPTPPEFNGQRDLEQLWATDETFRDGWVRLQALHAAEDAASTPPTGATTPVAGDVDDATPADAVARRRRSSAVPEWQRELEAAQARVDAADEDELAAAITAARSAGTPSSRHHRSLPYVPAGITGTR</sequence>
<protein>
    <submittedName>
        <fullName evidence="2">Uncharacterized protein</fullName>
    </submittedName>
</protein>